<evidence type="ECO:0000313" key="3">
    <source>
        <dbReference type="EMBL" id="OIO18447.1"/>
    </source>
</evidence>
<evidence type="ECO:0000259" key="2">
    <source>
        <dbReference type="Pfam" id="PF18920"/>
    </source>
</evidence>
<proteinExistence type="predicted"/>
<gene>
    <name evidence="3" type="ORF">AUJ23_03690</name>
</gene>
<feature type="domain" description="DUF5671" evidence="2">
    <location>
        <begin position="12"/>
        <end position="145"/>
    </location>
</feature>
<keyword evidence="1" id="KW-1133">Transmembrane helix</keyword>
<organism evidence="3 4">
    <name type="scientific">Candidatus Magasanikbacteria bacterium CG1_02_32_51</name>
    <dbReference type="NCBI Taxonomy" id="1805238"/>
    <lineage>
        <taxon>Bacteria</taxon>
        <taxon>Candidatus Magasanikiibacteriota</taxon>
    </lineage>
</organism>
<protein>
    <recommendedName>
        <fullName evidence="2">DUF5671 domain-containing protein</fullName>
    </recommendedName>
</protein>
<feature type="transmembrane region" description="Helical" evidence="1">
    <location>
        <begin position="57"/>
        <end position="77"/>
    </location>
</feature>
<feature type="transmembrane region" description="Helical" evidence="1">
    <location>
        <begin position="126"/>
        <end position="148"/>
    </location>
</feature>
<feature type="transmembrane region" description="Helical" evidence="1">
    <location>
        <begin position="12"/>
        <end position="37"/>
    </location>
</feature>
<feature type="transmembrane region" description="Helical" evidence="1">
    <location>
        <begin position="160"/>
        <end position="182"/>
    </location>
</feature>
<evidence type="ECO:0000313" key="4">
    <source>
        <dbReference type="Proteomes" id="UP000181941"/>
    </source>
</evidence>
<keyword evidence="1" id="KW-0472">Membrane</keyword>
<feature type="transmembrane region" description="Helical" evidence="1">
    <location>
        <begin position="97"/>
        <end position="120"/>
    </location>
</feature>
<dbReference type="InterPro" id="IPR043728">
    <property type="entry name" value="DUF5671"/>
</dbReference>
<sequence length="317" mass="36950">MDQTTRNTPKDVFLHLFNIFTFYINIIAFITLLIQYIDKLFPDALNYYFDNISNSVTWASSVLLVSIPAFIITSWLLEKDIRIMPEKKDFRLRKWLLYFTLFLSAITIVVDLMVFVFKFLQGEITIRFFLKIFVVLLVAGAVFAYYMWDLKRKSTKTNVLKFLAIILSVVVLGSVIAGFFIVGTPKEQRNRRLDAQRIQDLGMIQSQIISYWQQKEKLPENLAILQNDISGYISPVDPETKQSYDYRIKSDLIFELCANFTTILNQNESKNLGMYNNYPSVYAPQNWAHAKGLTCFERTIDPELYKTNNNIKPEVVK</sequence>
<dbReference type="STRING" id="1805238.AUJ23_03690"/>
<evidence type="ECO:0000256" key="1">
    <source>
        <dbReference type="SAM" id="Phobius"/>
    </source>
</evidence>
<keyword evidence="1" id="KW-0812">Transmembrane</keyword>
<dbReference type="EMBL" id="MNVC01000044">
    <property type="protein sequence ID" value="OIO18447.1"/>
    <property type="molecule type" value="Genomic_DNA"/>
</dbReference>
<dbReference type="AlphaFoldDB" id="A0A1J4U878"/>
<reference evidence="3 4" key="1">
    <citation type="journal article" date="2016" name="Environ. Microbiol.">
        <title>Genomic resolution of a cold subsurface aquifer community provides metabolic insights for novel microbes adapted to high CO concentrations.</title>
        <authorList>
            <person name="Probst A.J."/>
            <person name="Castelle C.J."/>
            <person name="Singh A."/>
            <person name="Brown C.T."/>
            <person name="Anantharaman K."/>
            <person name="Sharon I."/>
            <person name="Hug L.A."/>
            <person name="Burstein D."/>
            <person name="Emerson J.B."/>
            <person name="Thomas B.C."/>
            <person name="Banfield J.F."/>
        </authorList>
    </citation>
    <scope>NUCLEOTIDE SEQUENCE [LARGE SCALE GENOMIC DNA]</scope>
    <source>
        <strain evidence="3">CG1_02_32_51</strain>
    </source>
</reference>
<accession>A0A1J4U878</accession>
<dbReference type="Pfam" id="PF18920">
    <property type="entry name" value="DUF5671"/>
    <property type="match status" value="1"/>
</dbReference>
<name>A0A1J4U878_9BACT</name>
<comment type="caution">
    <text evidence="3">The sequence shown here is derived from an EMBL/GenBank/DDBJ whole genome shotgun (WGS) entry which is preliminary data.</text>
</comment>
<dbReference type="Proteomes" id="UP000181941">
    <property type="component" value="Unassembled WGS sequence"/>
</dbReference>